<dbReference type="InterPro" id="IPR007300">
    <property type="entry name" value="CidB/LrgB"/>
</dbReference>
<evidence type="ECO:0000256" key="3">
    <source>
        <dbReference type="ARBA" id="ARBA00022692"/>
    </source>
</evidence>
<evidence type="ECO:0000256" key="1">
    <source>
        <dbReference type="ARBA" id="ARBA00004141"/>
    </source>
</evidence>
<dbReference type="GO" id="GO:0031640">
    <property type="term" value="P:killing of cells of another organism"/>
    <property type="evidence" value="ECO:0007669"/>
    <property type="project" value="UniProtKB-KW"/>
</dbReference>
<feature type="transmembrane region" description="Helical" evidence="7">
    <location>
        <begin position="97"/>
        <end position="118"/>
    </location>
</feature>
<feature type="transmembrane region" description="Helical" evidence="7">
    <location>
        <begin position="125"/>
        <end position="146"/>
    </location>
</feature>
<gene>
    <name evidence="7 8" type="primary">lrgB</name>
    <name evidence="8" type="ORF">HMPREF0769_10221</name>
</gene>
<keyword evidence="4 7" id="KW-0204">Cytolysis</keyword>
<feature type="transmembrane region" description="Helical" evidence="7">
    <location>
        <begin position="67"/>
        <end position="85"/>
    </location>
</feature>
<reference evidence="8" key="1">
    <citation type="submission" date="2010-05" db="EMBL/GenBank/DDBJ databases">
        <authorList>
            <person name="Muzny D."/>
            <person name="Qin X."/>
            <person name="Buhay C."/>
            <person name="Dugan-Rocha S."/>
            <person name="Ding Y."/>
            <person name="Chen G."/>
            <person name="Hawes A."/>
            <person name="Holder M."/>
            <person name="Jhangiani S."/>
            <person name="Johnson A."/>
            <person name="Khan Z."/>
            <person name="Li Z."/>
            <person name="Liu W."/>
            <person name="Liu X."/>
            <person name="Perez L."/>
            <person name="Shen H."/>
            <person name="Wang Q."/>
            <person name="Watt J."/>
            <person name="Xi L."/>
            <person name="Xin Y."/>
            <person name="Zhou J."/>
            <person name="Deng J."/>
            <person name="Jiang H."/>
            <person name="Liu Y."/>
            <person name="Qu J."/>
            <person name="Song X.-Z."/>
            <person name="Zhang L."/>
            <person name="Villasana D."/>
            <person name="Johnson A."/>
            <person name="Liu J."/>
            <person name="Liyanage D."/>
            <person name="Lorensuhewa L."/>
            <person name="Robinson T."/>
            <person name="Song A."/>
            <person name="Song B.-B."/>
            <person name="Dinh H."/>
            <person name="Thornton R."/>
            <person name="Coyle M."/>
            <person name="Francisco L."/>
            <person name="Jackson L."/>
            <person name="Javaid M."/>
            <person name="Korchina V."/>
            <person name="Kovar C."/>
            <person name="Mata R."/>
            <person name="Mathew T."/>
            <person name="Ngo R."/>
            <person name="Nguyen L."/>
            <person name="Nguyen N."/>
            <person name="Okwuonu G."/>
            <person name="Ongeri F."/>
            <person name="Pham C."/>
            <person name="Simmons D."/>
            <person name="Wilczek-Boney K."/>
            <person name="Hale W."/>
            <person name="Jakkamsetti A."/>
            <person name="Pham P."/>
            <person name="Ruth R."/>
            <person name="San Lucas F."/>
            <person name="Warren J."/>
            <person name="Zhang J."/>
            <person name="Zhao Z."/>
            <person name="Zhou C."/>
            <person name="Zhu D."/>
            <person name="Lee S."/>
            <person name="Bess C."/>
            <person name="Blankenburg K."/>
            <person name="Forbes L."/>
            <person name="Fu Q."/>
            <person name="Gubbala S."/>
            <person name="Hirani K."/>
            <person name="Jayaseelan J.C."/>
            <person name="Lara F."/>
            <person name="Munidasa M."/>
            <person name="Palculict T."/>
            <person name="Patil S."/>
            <person name="Pu L.-L."/>
            <person name="Saada N."/>
            <person name="Tang L."/>
            <person name="Weissenberger G."/>
            <person name="Zhu Y."/>
            <person name="Hemphill L."/>
            <person name="Shang Y."/>
            <person name="Youmans B."/>
            <person name="Ayvaz T."/>
            <person name="Ross M."/>
            <person name="Santibanez J."/>
            <person name="Aqrawi P."/>
            <person name="Gross S."/>
            <person name="Joshi V."/>
            <person name="Fowler G."/>
            <person name="Nazareth L."/>
            <person name="Reid J."/>
            <person name="Worley K."/>
            <person name="Petrosino J."/>
            <person name="Highlander S."/>
            <person name="Gibbs R."/>
        </authorList>
    </citation>
    <scope>NUCLEOTIDE SEQUENCE [LARGE SCALE GENOMIC DNA]</scope>
    <source>
        <strain evidence="8">MN8</strain>
    </source>
</reference>
<dbReference type="RefSeq" id="WP_000607067.1">
    <property type="nucleotide sequence ID" value="NZ_CM000952.1"/>
</dbReference>
<dbReference type="GO" id="GO:0019835">
    <property type="term" value="P:cytolysis"/>
    <property type="evidence" value="ECO:0007669"/>
    <property type="project" value="UniProtKB-UniRule"/>
</dbReference>
<comment type="subcellular location">
    <subcellularLocation>
        <location evidence="7">Cell membrane</location>
        <topology evidence="7">Multi-pass membrane protein</topology>
    </subcellularLocation>
    <subcellularLocation>
        <location evidence="1">Membrane</location>
        <topology evidence="1">Multi-pass membrane protein</topology>
    </subcellularLocation>
</comment>
<comment type="function">
    <text evidence="7">Inhibits the expression or activity of extracellular murein hydrolases by interacting, possibly with LrgA, with the holin-like proteins CidA and/or CidB. The LrgAB and CidAB proteins may affect the proton motive force of the membrane. May be involved in programmed cell death (PCD), possibly triggering PCD in response to antibiotics and environmental stresses.</text>
</comment>
<feature type="transmembrane region" description="Helical" evidence="7">
    <location>
        <begin position="209"/>
        <end position="232"/>
    </location>
</feature>
<keyword evidence="5 7" id="KW-1133">Transmembrane helix</keyword>
<organism evidence="8">
    <name type="scientific">Staphylococcus aureus subsp. aureus MN8</name>
    <dbReference type="NCBI Taxonomy" id="548470"/>
    <lineage>
        <taxon>Bacteria</taxon>
        <taxon>Bacillati</taxon>
        <taxon>Bacillota</taxon>
        <taxon>Bacilli</taxon>
        <taxon>Bacillales</taxon>
        <taxon>Staphylococcaceae</taxon>
        <taxon>Staphylococcus</taxon>
    </lineage>
</organism>
<comment type="similarity">
    <text evidence="7">Belongs to the CidB/LrgB family. LrgB subfamily.</text>
</comment>
<name>A0A0E1XA01_STAAU</name>
<dbReference type="AlphaFoldDB" id="A0A0E1XA01"/>
<keyword evidence="6 7" id="KW-0472">Membrane</keyword>
<dbReference type="NCBIfam" id="NF003291">
    <property type="entry name" value="PRK04288.1"/>
    <property type="match status" value="1"/>
</dbReference>
<evidence type="ECO:0000256" key="6">
    <source>
        <dbReference type="ARBA" id="ARBA00023136"/>
    </source>
</evidence>
<evidence type="ECO:0000256" key="7">
    <source>
        <dbReference type="HAMAP-Rule" id="MF_01142"/>
    </source>
</evidence>
<dbReference type="PANTHER" id="PTHR30249">
    <property type="entry name" value="PUTATIVE SEROTONIN TRANSPORTER"/>
    <property type="match status" value="1"/>
</dbReference>
<evidence type="ECO:0000256" key="5">
    <source>
        <dbReference type="ARBA" id="ARBA00022989"/>
    </source>
</evidence>
<sequence length="233" mass="25097">MINHLALNTPYFGILLSVIPFFLATILFEKTNRFFLFAPLFVSMVFGVAFLYLTGIPYKTYKIGGDIIYFFLEPATICFAIPLYKKREVLVKHWHRIIGGIGIGTVVALLIILTFAKLAQFANDVILSMLPQAATTAIALPVSAGIGGIKELTSLAVILNGVIIYALGNKFLKLFRITNPIARGLALGTSGHTLGVAPAKELGPVEESMASIALVLVGVVVVAVVPVFVAIFF</sequence>
<evidence type="ECO:0000256" key="2">
    <source>
        <dbReference type="ARBA" id="ARBA00022475"/>
    </source>
</evidence>
<dbReference type="HAMAP" id="MF_01142">
    <property type="entry name" value="LrgB"/>
    <property type="match status" value="1"/>
</dbReference>
<proteinExistence type="inferred from homology"/>
<keyword evidence="2 7" id="KW-1003">Cell membrane</keyword>
<dbReference type="InterPro" id="IPR024891">
    <property type="entry name" value="Antiholin-like_LrgB"/>
</dbReference>
<dbReference type="HOGENOM" id="CLU_082099_1_0_9"/>
<protein>
    <recommendedName>
        <fullName evidence="7">Antiholin-like protein LrgB</fullName>
    </recommendedName>
</protein>
<dbReference type="Proteomes" id="UP000003455">
    <property type="component" value="Chromosome"/>
</dbReference>
<evidence type="ECO:0000313" key="8">
    <source>
        <dbReference type="EMBL" id="EFH96219.1"/>
    </source>
</evidence>
<dbReference type="GO" id="GO:0012501">
    <property type="term" value="P:programmed cell death"/>
    <property type="evidence" value="ECO:0007669"/>
    <property type="project" value="UniProtKB-UniRule"/>
</dbReference>
<feature type="transmembrane region" description="Helical" evidence="7">
    <location>
        <begin position="34"/>
        <end position="55"/>
    </location>
</feature>
<keyword evidence="3 7" id="KW-0812">Transmembrane</keyword>
<dbReference type="EMBL" id="ACJA02000001">
    <property type="protein sequence ID" value="EFH96219.1"/>
    <property type="molecule type" value="Genomic_DNA"/>
</dbReference>
<feature type="transmembrane region" description="Helical" evidence="7">
    <location>
        <begin position="12"/>
        <end position="28"/>
    </location>
</feature>
<evidence type="ECO:0000256" key="4">
    <source>
        <dbReference type="ARBA" id="ARBA00022852"/>
    </source>
</evidence>
<accession>A0A0E1XA01</accession>
<dbReference type="PANTHER" id="PTHR30249:SF0">
    <property type="entry name" value="PLASTIDAL GLYCOLATE_GLYCERATE TRANSLOCATOR 1, CHLOROPLASTIC"/>
    <property type="match status" value="1"/>
</dbReference>
<comment type="caution">
    <text evidence="8">The sequence shown here is derived from an EMBL/GenBank/DDBJ whole genome shotgun (WGS) entry which is preliminary data.</text>
</comment>
<dbReference type="GO" id="GO:0005886">
    <property type="term" value="C:plasma membrane"/>
    <property type="evidence" value="ECO:0007669"/>
    <property type="project" value="UniProtKB-SubCell"/>
</dbReference>
<dbReference type="Pfam" id="PF04172">
    <property type="entry name" value="LrgB"/>
    <property type="match status" value="1"/>
</dbReference>
<feature type="transmembrane region" description="Helical" evidence="7">
    <location>
        <begin position="152"/>
        <end position="168"/>
    </location>
</feature>